<name>A0ABX7XAQ3_9FLAO</name>
<evidence type="ECO:0000313" key="12">
    <source>
        <dbReference type="Proteomes" id="UP000672011"/>
    </source>
</evidence>
<evidence type="ECO:0000256" key="2">
    <source>
        <dbReference type="ARBA" id="ARBA00022475"/>
    </source>
</evidence>
<dbReference type="Pfam" id="PF22571">
    <property type="entry name" value="LiaI-LiaF-TM_PspC"/>
    <property type="match status" value="1"/>
</dbReference>
<dbReference type="EMBL" id="CP072842">
    <property type="protein sequence ID" value="QTV04972.1"/>
    <property type="molecule type" value="Genomic_DNA"/>
</dbReference>
<keyword evidence="2" id="KW-1003">Cell membrane</keyword>
<organism evidence="11 12">
    <name type="scientific">Faecalibacter bovis</name>
    <dbReference type="NCBI Taxonomy" id="2898187"/>
    <lineage>
        <taxon>Bacteria</taxon>
        <taxon>Pseudomonadati</taxon>
        <taxon>Bacteroidota</taxon>
        <taxon>Flavobacteriia</taxon>
        <taxon>Flavobacteriales</taxon>
        <taxon>Weeksellaceae</taxon>
        <taxon>Faecalibacter</taxon>
    </lineage>
</organism>
<proteinExistence type="predicted"/>
<dbReference type="InterPro" id="IPR054321">
    <property type="entry name" value="PspC-rel_TM"/>
</dbReference>
<feature type="domain" description="Phage shock protein PspC N-terminal" evidence="8">
    <location>
        <begin position="113"/>
        <end position="178"/>
    </location>
</feature>
<evidence type="ECO:0000259" key="10">
    <source>
        <dbReference type="Pfam" id="PF22744"/>
    </source>
</evidence>
<feature type="transmembrane region" description="Helical" evidence="7">
    <location>
        <begin position="148"/>
        <end position="175"/>
    </location>
</feature>
<keyword evidence="5 7" id="KW-0472">Membrane</keyword>
<dbReference type="InterPro" id="IPR054319">
    <property type="entry name" value="PspC-rel_ToastRack"/>
</dbReference>
<evidence type="ECO:0000256" key="4">
    <source>
        <dbReference type="ARBA" id="ARBA00022989"/>
    </source>
</evidence>
<evidence type="ECO:0000259" key="9">
    <source>
        <dbReference type="Pfam" id="PF22571"/>
    </source>
</evidence>
<dbReference type="PANTHER" id="PTHR33885">
    <property type="entry name" value="PHAGE SHOCK PROTEIN C"/>
    <property type="match status" value="1"/>
</dbReference>
<evidence type="ECO:0000256" key="1">
    <source>
        <dbReference type="ARBA" id="ARBA00004162"/>
    </source>
</evidence>
<feature type="compositionally biased region" description="Low complexity" evidence="6">
    <location>
        <begin position="94"/>
        <end position="107"/>
    </location>
</feature>
<evidence type="ECO:0000256" key="7">
    <source>
        <dbReference type="SAM" id="Phobius"/>
    </source>
</evidence>
<evidence type="ECO:0000256" key="6">
    <source>
        <dbReference type="SAM" id="MobiDB-lite"/>
    </source>
</evidence>
<evidence type="ECO:0000256" key="3">
    <source>
        <dbReference type="ARBA" id="ARBA00022692"/>
    </source>
</evidence>
<evidence type="ECO:0000256" key="5">
    <source>
        <dbReference type="ARBA" id="ARBA00023136"/>
    </source>
</evidence>
<sequence length="592" mass="66697">MDKTVSISLGGFSFIIDENAYSKLNTYLQDVRNSLRGTEGIEDIIEDVEIRISELFRERNKYKEVISNDDVDFVIATMGHPNQYKVEEDEFESENTTSNSAYNNSTYGPQNQRRLFRDPDDKIITGLSAGLAHYLGLDPWAVRATWLVLGILGIFTAGVSFLLVVFCYFILLIFVPKAQSTSEKLQMYGKPANIDTIKKNVEQAGEAVVSGGREISNKLGGAFGVFGKMLLWFIGFLILCIGIGLIIGGFALFFTTWTEMPTELFGYLVEEEWMSITSKILGGLLLVIPGILFTVLGVRCFTNFKASKSLIFGSIAVWFVALFAIIGISLSTASKFRNSVETTKEQTMNIASDTLVVNFKEHSAKNYKYKTFNDIDQLIDEEGNLIIPIRDEFDIKESFDNSFRIEVKYSSKGGSNVEAKRNLESIVYNYEINGNELNLDEFIKIPKNGKFRNQTVDITLFVPANKYVHVRKAESVHVYSGGNYDSEEYYYDIHNKLYLNNGRNIVCLNCENEDSHDHENYDTYNNDGSVNIKINDGTDSAKVIIDQNGIRVKGKDGSVGINVDSNSKSKNRNNQINYKDDTDSININYRNN</sequence>
<feature type="domain" description="PspC-related transmembrane region" evidence="9">
    <location>
        <begin position="204"/>
        <end position="336"/>
    </location>
</feature>
<evidence type="ECO:0000259" key="8">
    <source>
        <dbReference type="Pfam" id="PF04024"/>
    </source>
</evidence>
<reference evidence="11 12" key="1">
    <citation type="journal article" date="2021" name="Int. J. Syst. Evol. Microbiol.">
        <title>Faecalibacter bovis sp. nov., isolated from cow faeces.</title>
        <authorList>
            <person name="Li F."/>
            <person name="Zhao W."/>
            <person name="Hong Q."/>
            <person name="Shao Q."/>
            <person name="Song J."/>
            <person name="Yang S."/>
        </authorList>
    </citation>
    <scope>NUCLEOTIDE SEQUENCE [LARGE SCALE GENOMIC DNA]</scope>
    <source>
        <strain evidence="11 12">ZY171143</strain>
    </source>
</reference>
<dbReference type="PANTHER" id="PTHR33885:SF3">
    <property type="entry name" value="PHAGE SHOCK PROTEIN C"/>
    <property type="match status" value="1"/>
</dbReference>
<feature type="region of interest" description="Disordered" evidence="6">
    <location>
        <begin position="561"/>
        <end position="592"/>
    </location>
</feature>
<dbReference type="Pfam" id="PF04024">
    <property type="entry name" value="PspC"/>
    <property type="match status" value="1"/>
</dbReference>
<feature type="transmembrane region" description="Helical" evidence="7">
    <location>
        <begin position="310"/>
        <end position="330"/>
    </location>
</feature>
<dbReference type="RefSeq" id="WP_230475595.1">
    <property type="nucleotide sequence ID" value="NZ_CP072842.1"/>
</dbReference>
<keyword evidence="12" id="KW-1185">Reference proteome</keyword>
<reference evidence="12" key="2">
    <citation type="submission" date="2021-04" db="EMBL/GenBank/DDBJ databases">
        <title>Taxonomy of Flavobacteriaceae bacterium ZY171143.</title>
        <authorList>
            <person name="Li F."/>
        </authorList>
    </citation>
    <scope>NUCLEOTIDE SEQUENCE [LARGE SCALE GENOMIC DNA]</scope>
    <source>
        <strain evidence="12">ZY171143</strain>
    </source>
</reference>
<protein>
    <submittedName>
        <fullName evidence="11">PspC domain-containing protein</fullName>
    </submittedName>
</protein>
<dbReference type="Pfam" id="PF22744">
    <property type="entry name" value="Toast-rack_PspC-Cterm"/>
    <property type="match status" value="1"/>
</dbReference>
<feature type="region of interest" description="Disordered" evidence="6">
    <location>
        <begin position="87"/>
        <end position="111"/>
    </location>
</feature>
<keyword evidence="4 7" id="KW-1133">Transmembrane helix</keyword>
<comment type="subcellular location">
    <subcellularLocation>
        <location evidence="1">Cell membrane</location>
        <topology evidence="1">Single-pass membrane protein</topology>
    </subcellularLocation>
</comment>
<dbReference type="Proteomes" id="UP000672011">
    <property type="component" value="Chromosome"/>
</dbReference>
<keyword evidence="3 7" id="KW-0812">Transmembrane</keyword>
<gene>
    <name evidence="11" type="ORF">J9309_09245</name>
</gene>
<feature type="transmembrane region" description="Helical" evidence="7">
    <location>
        <begin position="273"/>
        <end position="298"/>
    </location>
</feature>
<feature type="domain" description="PspC-related ToastRack" evidence="10">
    <location>
        <begin position="380"/>
        <end position="512"/>
    </location>
</feature>
<accession>A0ABX7XAQ3</accession>
<feature type="compositionally biased region" description="Polar residues" evidence="6">
    <location>
        <begin position="563"/>
        <end position="577"/>
    </location>
</feature>
<feature type="transmembrane region" description="Helical" evidence="7">
    <location>
        <begin position="230"/>
        <end position="253"/>
    </location>
</feature>
<evidence type="ECO:0000313" key="11">
    <source>
        <dbReference type="EMBL" id="QTV04972.1"/>
    </source>
</evidence>
<dbReference type="InterPro" id="IPR007168">
    <property type="entry name" value="Phageshock_PspC_N"/>
</dbReference>
<dbReference type="InterPro" id="IPR052027">
    <property type="entry name" value="PspC"/>
</dbReference>